<dbReference type="GO" id="GO:0016298">
    <property type="term" value="F:lipase activity"/>
    <property type="evidence" value="ECO:0007669"/>
    <property type="project" value="TreeGrafter"/>
</dbReference>
<feature type="region of interest" description="Disordered" evidence="1">
    <location>
        <begin position="1"/>
        <end position="26"/>
    </location>
</feature>
<dbReference type="Gene3D" id="3.40.50.1820">
    <property type="entry name" value="alpha/beta hydrolase"/>
    <property type="match status" value="1"/>
</dbReference>
<dbReference type="PANTHER" id="PTHR32015:SF1">
    <property type="entry name" value="LIPASE"/>
    <property type="match status" value="1"/>
</dbReference>
<feature type="compositionally biased region" description="Low complexity" evidence="1">
    <location>
        <begin position="1"/>
        <end position="20"/>
    </location>
</feature>
<sequence>MRVVTSSPGSARSSWVSSSSAPANRVRPGCARWAGATSSQQTFSRHSADMFAQHSRRWFHEAATPGDGTGFQVAEQIFFAGERNRVSMRPGQTRRCRWGISLTAALAVTGMVTAVPAFAEVTEDGSVAPAGANDWTCVPNAKRPEPVVLVHGTWGNQNSWDVLAPQLKALGVCVYSLNYGHAPFSVRGAAPGVFGTADIRSSAKELAAFIERVRGVTGATKVDIVAHSQGAPLTRQYLRFEGGAYRADPSRNKVDHLVTIAGTNHGTTADGLGFLLPTGSASGISDGVIARVLGTSAAQQLTGSEFIRTLNAGGDTEPGVHYTAIATRVDHVVTPPEATFLRAGRDATVENLWVQDLCPTDTFHHGILPESPAVAYLVHRALGLPFAGDPCPEPSAEQSK</sequence>
<dbReference type="Pfam" id="PF01674">
    <property type="entry name" value="Lipase_2"/>
    <property type="match status" value="1"/>
</dbReference>
<evidence type="ECO:0000256" key="1">
    <source>
        <dbReference type="SAM" id="MobiDB-lite"/>
    </source>
</evidence>
<evidence type="ECO:0000313" key="2">
    <source>
        <dbReference type="EMBL" id="KAA8887900.1"/>
    </source>
</evidence>
<gene>
    <name evidence="2" type="ORF">F3087_12440</name>
</gene>
<comment type="caution">
    <text evidence="2">The sequence shown here is derived from an EMBL/GenBank/DDBJ whole genome shotgun (WGS) entry which is preliminary data.</text>
</comment>
<protein>
    <recommendedName>
        <fullName evidence="4">Alpha/beta fold hydrolase</fullName>
    </recommendedName>
</protein>
<dbReference type="AlphaFoldDB" id="A0A5N0EGE2"/>
<dbReference type="InterPro" id="IPR029058">
    <property type="entry name" value="AB_hydrolase_fold"/>
</dbReference>
<dbReference type="EMBL" id="VXLC01000004">
    <property type="protein sequence ID" value="KAA8887900.1"/>
    <property type="molecule type" value="Genomic_DNA"/>
</dbReference>
<proteinExistence type="predicted"/>
<dbReference type="OrthoDB" id="8871309at2"/>
<accession>A0A5N0EGE2</accession>
<dbReference type="SUPFAM" id="SSF53474">
    <property type="entry name" value="alpha/beta-Hydrolases"/>
    <property type="match status" value="1"/>
</dbReference>
<evidence type="ECO:0008006" key="4">
    <source>
        <dbReference type="Google" id="ProtNLM"/>
    </source>
</evidence>
<dbReference type="InterPro" id="IPR002918">
    <property type="entry name" value="Lipase_EstA/Esterase_EstB"/>
</dbReference>
<dbReference type="Proteomes" id="UP000323876">
    <property type="component" value="Unassembled WGS sequence"/>
</dbReference>
<name>A0A5N0EGE2_9NOCA</name>
<evidence type="ECO:0000313" key="3">
    <source>
        <dbReference type="Proteomes" id="UP000323876"/>
    </source>
</evidence>
<reference evidence="2 3" key="1">
    <citation type="submission" date="2019-09" db="EMBL/GenBank/DDBJ databases">
        <authorList>
            <person name="Wang X."/>
        </authorList>
    </citation>
    <scope>NUCLEOTIDE SEQUENCE [LARGE SCALE GENOMIC DNA]</scope>
    <source>
        <strain evidence="2 3">CICC 11023</strain>
    </source>
</reference>
<keyword evidence="3" id="KW-1185">Reference proteome</keyword>
<dbReference type="GO" id="GO:0016042">
    <property type="term" value="P:lipid catabolic process"/>
    <property type="evidence" value="ECO:0007669"/>
    <property type="project" value="InterPro"/>
</dbReference>
<dbReference type="PANTHER" id="PTHR32015">
    <property type="entry name" value="FASTING INDUCED LIPASE"/>
    <property type="match status" value="1"/>
</dbReference>
<organism evidence="2 3">
    <name type="scientific">Nocardia colli</name>
    <dbReference type="NCBI Taxonomy" id="2545717"/>
    <lineage>
        <taxon>Bacteria</taxon>
        <taxon>Bacillati</taxon>
        <taxon>Actinomycetota</taxon>
        <taxon>Actinomycetes</taxon>
        <taxon>Mycobacteriales</taxon>
        <taxon>Nocardiaceae</taxon>
        <taxon>Nocardia</taxon>
    </lineage>
</organism>